<proteinExistence type="predicted"/>
<dbReference type="STRING" id="133383.A0A1R0GPT5"/>
<feature type="compositionally biased region" description="Polar residues" evidence="1">
    <location>
        <begin position="27"/>
        <end position="38"/>
    </location>
</feature>
<accession>A0A1R0GPT5</accession>
<feature type="compositionally biased region" description="Basic and acidic residues" evidence="1">
    <location>
        <begin position="1"/>
        <end position="13"/>
    </location>
</feature>
<evidence type="ECO:0000313" key="3">
    <source>
        <dbReference type="Proteomes" id="UP000187455"/>
    </source>
</evidence>
<dbReference type="OrthoDB" id="10006270at2759"/>
<feature type="region of interest" description="Disordered" evidence="1">
    <location>
        <begin position="1"/>
        <end position="119"/>
    </location>
</feature>
<dbReference type="EMBL" id="LSSL01005363">
    <property type="protein sequence ID" value="OLY78886.1"/>
    <property type="molecule type" value="Genomic_DNA"/>
</dbReference>
<comment type="caution">
    <text evidence="2">The sequence shown here is derived from an EMBL/GenBank/DDBJ whole genome shotgun (WGS) entry which is preliminary data.</text>
</comment>
<dbReference type="Proteomes" id="UP000187455">
    <property type="component" value="Unassembled WGS sequence"/>
</dbReference>
<protein>
    <submittedName>
        <fullName evidence="2">Uncharacterized protein</fullName>
    </submittedName>
</protein>
<sequence>MNRNNDSSKKMPEEAGINPTPGVFKRYNNTIASPSDRPSNFAKDKFPPANSNYKNRKSISFNLGIDNSNFSSQRDQNDHSEPKSNYSSKKSSEDPLSSVNKSSIFNSRRKSSDARTISGQNNHEFITPISNLTPTQNRNIFINKNKNKFELSSPIVNAREPFQSQLTSSEKSKSKISYFSPTVEYFRRKRISNQLDPRDLLGDSPVNLSFLPNFNQNANFKPPFIFGVNEKNSKSLCVDTLKDSCSSVKQKLESDITTLNKTSLSSQLRSIYIYRKNSYSLQNAIEYSKMSYYLFQDSLDLFNLIELLVSIGDYKQADYLLFKNCLSFESIDLKIRPKILNLAITISIRVQRMDRLGQLNQILNKSLLQLTQPIATPEYDFSPEVLDLKKENFDQGLQKDKIFKLPPLGTKKDTPKSNPSIKYNLFQSMDVPSIMEQPTLDYNYSIQMSWQWYLCGVSILISNSIDGWQYLISTLKKKSTDGIFNIDSNFEFLEDSEINPYEKNKKSQFQKKKYMNINSAKLTETQAIVRSCWIESIRIDPRCLESWDGLIKYGLANVSEGSNLFIIIIIF</sequence>
<evidence type="ECO:0000256" key="1">
    <source>
        <dbReference type="SAM" id="MobiDB-lite"/>
    </source>
</evidence>
<dbReference type="AlphaFoldDB" id="A0A1R0GPT5"/>
<name>A0A1R0GPT5_9FUNG</name>
<gene>
    <name evidence="2" type="ORF">AYI68_g7059</name>
</gene>
<evidence type="ECO:0000313" key="2">
    <source>
        <dbReference type="EMBL" id="OLY78886.1"/>
    </source>
</evidence>
<feature type="compositionally biased region" description="Polar residues" evidence="1">
    <location>
        <begin position="94"/>
        <end position="106"/>
    </location>
</feature>
<keyword evidence="3" id="KW-1185">Reference proteome</keyword>
<feature type="compositionally biased region" description="Polar residues" evidence="1">
    <location>
        <begin position="49"/>
        <end position="74"/>
    </location>
</feature>
<organism evidence="2 3">
    <name type="scientific">Smittium mucronatum</name>
    <dbReference type="NCBI Taxonomy" id="133383"/>
    <lineage>
        <taxon>Eukaryota</taxon>
        <taxon>Fungi</taxon>
        <taxon>Fungi incertae sedis</taxon>
        <taxon>Zoopagomycota</taxon>
        <taxon>Kickxellomycotina</taxon>
        <taxon>Harpellomycetes</taxon>
        <taxon>Harpellales</taxon>
        <taxon>Legeriomycetaceae</taxon>
        <taxon>Smittium</taxon>
    </lineage>
</organism>
<reference evidence="2 3" key="1">
    <citation type="journal article" date="2016" name="Mol. Biol. Evol.">
        <title>Genome-Wide Survey of Gut Fungi (Harpellales) Reveals the First Horizontally Transferred Ubiquitin Gene from a Mosquito Host.</title>
        <authorList>
            <person name="Wang Y."/>
            <person name="White M.M."/>
            <person name="Kvist S."/>
            <person name="Moncalvo J.M."/>
        </authorList>
    </citation>
    <scope>NUCLEOTIDE SEQUENCE [LARGE SCALE GENOMIC DNA]</scope>
    <source>
        <strain evidence="2 3">ALG-7-W6</strain>
    </source>
</reference>